<dbReference type="InterPro" id="IPR000618">
    <property type="entry name" value="Insect_cuticle"/>
</dbReference>
<evidence type="ECO:0000313" key="6">
    <source>
        <dbReference type="Proteomes" id="UP001153620"/>
    </source>
</evidence>
<dbReference type="InterPro" id="IPR031311">
    <property type="entry name" value="CHIT_BIND_RR_consensus"/>
</dbReference>
<dbReference type="PANTHER" id="PTHR12236">
    <property type="entry name" value="STRUCTURAL CONTITUENT OF CUTICLE"/>
    <property type="match status" value="1"/>
</dbReference>
<sequence length="341" mass="39375">MMKLYMLLLLVTAIEESLTQHDHGYAPEYAHPSYSFSYGVKDQHSGDVKSQWETRDNGVIKGHYSVVEPDGSIREVDYTADSKNGFNAVVKTHGPNSHPIVDEHGHHKYVKEYSQSKINHYSKNQDTIILSSDVPQHESPIAEINEKTRHSPSILELKPNVELKPHTHETVYQPHKFNPSIEINHGAPQSLKPYYSSDSPSHSHSNSHSHHSDSFRPSLPTNYKPGTVVNIKYPPVPLKTVKLVSSHGLKHYATYPKLKISRNDYESYMRRQSQNQHQRQQQIQNQNINTSIEKNNDNNSDSYEEYEDSRESFRPIRRPSLYRRNPRNLHQYAPSVQKYAF</sequence>
<evidence type="ECO:0000256" key="1">
    <source>
        <dbReference type="ARBA" id="ARBA00022460"/>
    </source>
</evidence>
<keyword evidence="4" id="KW-0732">Signal</keyword>
<feature type="region of interest" description="Disordered" evidence="3">
    <location>
        <begin position="178"/>
        <end position="221"/>
    </location>
</feature>
<evidence type="ECO:0000313" key="5">
    <source>
        <dbReference type="EMBL" id="CAG9800774.1"/>
    </source>
</evidence>
<dbReference type="Proteomes" id="UP001153620">
    <property type="component" value="Chromosome 1"/>
</dbReference>
<name>A0A9N9WPI1_9DIPT</name>
<keyword evidence="1 2" id="KW-0193">Cuticle</keyword>
<dbReference type="OrthoDB" id="6382835at2759"/>
<proteinExistence type="predicted"/>
<evidence type="ECO:0000256" key="2">
    <source>
        <dbReference type="PROSITE-ProRule" id="PRU00497"/>
    </source>
</evidence>
<dbReference type="GO" id="GO:0031012">
    <property type="term" value="C:extracellular matrix"/>
    <property type="evidence" value="ECO:0007669"/>
    <property type="project" value="TreeGrafter"/>
</dbReference>
<accession>A0A9N9WPI1</accession>
<reference evidence="5" key="2">
    <citation type="submission" date="2022-10" db="EMBL/GenBank/DDBJ databases">
        <authorList>
            <consortium name="ENA_rothamsted_submissions"/>
            <consortium name="culmorum"/>
            <person name="King R."/>
        </authorList>
    </citation>
    <scope>NUCLEOTIDE SEQUENCE</scope>
</reference>
<dbReference type="PROSITE" id="PS00233">
    <property type="entry name" value="CHIT_BIND_RR_1"/>
    <property type="match status" value="1"/>
</dbReference>
<dbReference type="PROSITE" id="PS51155">
    <property type="entry name" value="CHIT_BIND_RR_2"/>
    <property type="match status" value="1"/>
</dbReference>
<gene>
    <name evidence="5" type="ORF">CHIRRI_LOCUS3712</name>
</gene>
<evidence type="ECO:0000256" key="3">
    <source>
        <dbReference type="SAM" id="MobiDB-lite"/>
    </source>
</evidence>
<dbReference type="GO" id="GO:0042302">
    <property type="term" value="F:structural constituent of cuticle"/>
    <property type="evidence" value="ECO:0007669"/>
    <property type="project" value="UniProtKB-UniRule"/>
</dbReference>
<protein>
    <submittedName>
        <fullName evidence="5">Uncharacterized protein</fullName>
    </submittedName>
</protein>
<dbReference type="InterPro" id="IPR051217">
    <property type="entry name" value="Insect_Cuticle_Struc_Prot"/>
</dbReference>
<feature type="signal peptide" evidence="4">
    <location>
        <begin position="1"/>
        <end position="19"/>
    </location>
</feature>
<dbReference type="PANTHER" id="PTHR12236:SF81">
    <property type="entry name" value="CUTICLE PROTEIN 19-LIKE PROTEIN"/>
    <property type="match status" value="1"/>
</dbReference>
<feature type="region of interest" description="Disordered" evidence="3">
    <location>
        <begin position="269"/>
        <end position="341"/>
    </location>
</feature>
<feature type="compositionally biased region" description="Basic residues" evidence="3">
    <location>
        <begin position="315"/>
        <end position="327"/>
    </location>
</feature>
<feature type="chain" id="PRO_5040363340" evidence="4">
    <location>
        <begin position="20"/>
        <end position="341"/>
    </location>
</feature>
<organism evidence="5 6">
    <name type="scientific">Chironomus riparius</name>
    <dbReference type="NCBI Taxonomy" id="315576"/>
    <lineage>
        <taxon>Eukaryota</taxon>
        <taxon>Metazoa</taxon>
        <taxon>Ecdysozoa</taxon>
        <taxon>Arthropoda</taxon>
        <taxon>Hexapoda</taxon>
        <taxon>Insecta</taxon>
        <taxon>Pterygota</taxon>
        <taxon>Neoptera</taxon>
        <taxon>Endopterygota</taxon>
        <taxon>Diptera</taxon>
        <taxon>Nematocera</taxon>
        <taxon>Chironomoidea</taxon>
        <taxon>Chironomidae</taxon>
        <taxon>Chironominae</taxon>
        <taxon>Chironomus</taxon>
    </lineage>
</organism>
<reference evidence="5" key="1">
    <citation type="submission" date="2022-01" db="EMBL/GenBank/DDBJ databases">
        <authorList>
            <person name="King R."/>
        </authorList>
    </citation>
    <scope>NUCLEOTIDE SEQUENCE</scope>
</reference>
<dbReference type="GO" id="GO:0005615">
    <property type="term" value="C:extracellular space"/>
    <property type="evidence" value="ECO:0007669"/>
    <property type="project" value="TreeGrafter"/>
</dbReference>
<dbReference type="EMBL" id="OU895877">
    <property type="protein sequence ID" value="CAG9800774.1"/>
    <property type="molecule type" value="Genomic_DNA"/>
</dbReference>
<evidence type="ECO:0000256" key="4">
    <source>
        <dbReference type="SAM" id="SignalP"/>
    </source>
</evidence>
<dbReference type="PRINTS" id="PR00947">
    <property type="entry name" value="CUTICLE"/>
</dbReference>
<keyword evidence="6" id="KW-1185">Reference proteome</keyword>
<dbReference type="AlphaFoldDB" id="A0A9N9WPI1"/>
<dbReference type="Pfam" id="PF00379">
    <property type="entry name" value="Chitin_bind_4"/>
    <property type="match status" value="1"/>
</dbReference>
<feature type="compositionally biased region" description="Low complexity" evidence="3">
    <location>
        <begin position="196"/>
        <end position="206"/>
    </location>
</feature>
<feature type="compositionally biased region" description="Low complexity" evidence="3">
    <location>
        <begin position="270"/>
        <end position="289"/>
    </location>
</feature>